<feature type="domain" description="Integrase catalytic" evidence="8">
    <location>
        <begin position="1869"/>
        <end position="2054"/>
    </location>
</feature>
<dbReference type="InterPro" id="IPR001965">
    <property type="entry name" value="Znf_PHD"/>
</dbReference>
<dbReference type="Proteomes" id="UP000069940">
    <property type="component" value="Unassembled WGS sequence"/>
</dbReference>
<dbReference type="Gene3D" id="3.30.40.10">
    <property type="entry name" value="Zinc/RING finger domain, C3HC4 (zinc finger)"/>
    <property type="match status" value="1"/>
</dbReference>
<evidence type="ECO:0008006" key="11">
    <source>
        <dbReference type="Google" id="ProtNLM"/>
    </source>
</evidence>
<feature type="region of interest" description="Disordered" evidence="6">
    <location>
        <begin position="825"/>
        <end position="849"/>
    </location>
</feature>
<evidence type="ECO:0000313" key="9">
    <source>
        <dbReference type="EnsemblMetazoa" id="AALFPA23_000213.P37826"/>
    </source>
</evidence>
<evidence type="ECO:0000256" key="5">
    <source>
        <dbReference type="SAM" id="Coils"/>
    </source>
</evidence>
<feature type="domain" description="PHD-type" evidence="7">
    <location>
        <begin position="26"/>
        <end position="76"/>
    </location>
</feature>
<dbReference type="PROSITE" id="PS50016">
    <property type="entry name" value="ZF_PHD_2"/>
    <property type="match status" value="1"/>
</dbReference>
<dbReference type="InterPro" id="IPR043128">
    <property type="entry name" value="Rev_trsase/Diguanyl_cyclase"/>
</dbReference>
<evidence type="ECO:0000256" key="2">
    <source>
        <dbReference type="ARBA" id="ARBA00022771"/>
    </source>
</evidence>
<reference evidence="9" key="2">
    <citation type="submission" date="2025-05" db="UniProtKB">
        <authorList>
            <consortium name="EnsemblMetazoa"/>
        </authorList>
    </citation>
    <scope>IDENTIFICATION</scope>
    <source>
        <strain evidence="9">Foshan</strain>
    </source>
</reference>
<sequence>MLGSKKGSDRRSSVVRQLTEEESSAAGCCPLCDRPDVADKWMVQCELCEKWFHFSCAKVNSSVKDRSFACTTCALPPGPESVRTGASSTSSTRRRLELLRLEEEREIQERILKEHAEEEAALQKKAQEEEKERRKRIMEEKLEIARRYLGKKYEVLQEEERSNDGKSRRSNVSTRSNLDNVLKWVEDHDLAMATGSGTNQVPISSTLITEAGHKEASVEISTDSILPNAAVQSGTRTTPVTTTRPYNCNDIASWGILVPRSGQNPVNPPACLPPPRSTTSHTPAFLGAAEISPPPPPQAGLPATFSMNISAPHVSEKSRADLERELHEVQQQLANLKRSSSGQHHPSPTNNSAPVVAVTTSLSNTMSTGMSNLLDSSQVGQGVARQADIPINYSVGTQAAGLAQGVAIRTSQNTVLNSNASQAGMTRVPNHSNDYSYQGAPYVQPSRQYEPIILNSVNQNPMCSVGSVGGHLSRQFVSSFSNPLIQHSSGAASIPFVASVPSVPNPIITPSVSRRIPNDPPSLVCGPNSQQIAARHVVPKELPEFTGDPIDWPLFVSSYTNSTRMCGYTDDENLMRLQRCLKGNAKEAVRGHLYHPSSVPQVMATLETLFGRPELIVKCLMNKVHATPAPKAEKLESLISFGLVVQNLCSQLRSMGMDAHLSNPSLLQELVEKLPANIKLDWALYQRQVPVVDLNAFGTYMTTIVSAASNVTFYAEPLRKQEKPKGKDKGFINAHSSEPDQKINHEVRKGDSSAISTYQSKPCLMCKKDGHKLRDCNSFKNLSLENRWKTTQQLNLCRRCLIPHGKWPCKATVCGEGNCNERHHQLLHPGKPHAPSSEVPTSSKGHSTSLPPANVNVHRQLPCPVLFRILPVTLHGKTASINTLAFLDDGSSYTLMEKGLADELGVEGEAEPLCLQWTSNIQRTEWDSLNVQLEISAAGKDRKHSLECVRTVESLNLPPQSLDYEGMASKFDYLQGLPVDSYSAAAPRILIGADNAKLLLTLKKREGRYCEPVAAKTRLGWTIYGKVEGFDGPPDHRLLHICACSCDQQLHDAVNDFFSIENVGVALVPLLEGEEDRRSREILEVTTMRTSSGRFQTGLLWKFDYFEFPENRYMAEKRLMCLERSLSKKPELYANVRKQMLDYQTKGYAHRLTEQEISNSDPRRVWYLPLGVVQNPNKPGKVRVVWDAAAKTGGVSLNSMLLKGPDLLTSLPSVLFRFRQREVAITGDIREMFHQILIRPEDRQAQRFLWRDNPEDPVQEYVMDVATFGSTCSPSSAQYVKNKNAEEWKQVYPEAAAAIVENTYVDDYANSSDTVEEAVRVALEVKKIHASAGFEIRNWLSSSEQVLRRVGEQSEQVAKSFIAEKATSSERVLGLSWVPENDEFTFAFRLRPDVQQLLAEKLMPTKRQVLQVVMSIFDPLGLVAAFVVQGKCLIQDIWRAGVNWDDCIPEDLLHNWRRWVEVLQNLDQVKIPRCYFPGYDPRSLDNLELHVFVDASEAAYACAAYFRIVDRGRVRCSLVSAKTKVAPLKPMSVPRLELQAAVIGVRLMKSVQENHTLPISRRVIWGDSKTVQSWIRSDQRKYRQFVAYRVSEILNATSLEEWRWVPTRLNVADEATKWGKGLCFNSESLWFIGPEFLYGDESEWPNQEFSPPDTPEEMRSVHAHHHANPVSLVNYKRFSKFQRLLRTVGYVLRFIDRCRKKSTEPGDGTTLSRGELLKAEIVLWKLVQSEEYQEELTTIRRNQHLPAEQTKRLAKRSPLRKLSAFLDEHGVLRIESRIGAAEFIPYGPKYPVILPKSHRFTILLVEHFHQRYAHGYGETVINELRQIYHIPNVRTVVRMVARRCLWCAVYRAVPKAPRMAPLPAARITPYVRPFTFIGIDYCGPFLIRVGRSNVKRWVVLITCLTIRAVHLEVACTMSTESCKMAIRRFISRRGAPQEIYSDQGTNFVGASKELQAEASAVNRALAETFTNRQTQWRFNPPAAPHMGGVWERMVRTVKTSLETLSTSRTPDEETFQTLLTEVEGIVNSRPLTFVPLGAEDDEALTPNHFLMLSSSSVVQPPQDPVDNPGPTLRANWNLIRSLLDQFWQKWIKGYLPTICRRTKWFDDTPPVKAGDLVVIVDEGVRNSWLRGKIVKVSPGKDGRIRAVEVQTVKGIFRRPVTKVAVLDVAVRSMAEEDQQQYGSGNVPEQA</sequence>
<dbReference type="PROSITE" id="PS01359">
    <property type="entry name" value="ZF_PHD_1"/>
    <property type="match status" value="1"/>
</dbReference>
<dbReference type="InterPro" id="IPR008042">
    <property type="entry name" value="Retrotrans_Pao"/>
</dbReference>
<keyword evidence="5" id="KW-0175">Coiled coil</keyword>
<evidence type="ECO:0000256" key="6">
    <source>
        <dbReference type="SAM" id="MobiDB-lite"/>
    </source>
</evidence>
<keyword evidence="2 4" id="KW-0863">Zinc-finger</keyword>
<dbReference type="Gene3D" id="3.30.420.10">
    <property type="entry name" value="Ribonuclease H-like superfamily/Ribonuclease H"/>
    <property type="match status" value="1"/>
</dbReference>
<dbReference type="SUPFAM" id="SSF56672">
    <property type="entry name" value="DNA/RNA polymerases"/>
    <property type="match status" value="1"/>
</dbReference>
<dbReference type="InterPro" id="IPR040676">
    <property type="entry name" value="DUF5641"/>
</dbReference>
<evidence type="ECO:0000256" key="1">
    <source>
        <dbReference type="ARBA" id="ARBA00022723"/>
    </source>
</evidence>
<dbReference type="InterPro" id="IPR011011">
    <property type="entry name" value="Znf_FYVE_PHD"/>
</dbReference>
<feature type="compositionally biased region" description="Polar residues" evidence="6">
    <location>
        <begin position="838"/>
        <end position="849"/>
    </location>
</feature>
<dbReference type="Pfam" id="PF05380">
    <property type="entry name" value="Peptidase_A17"/>
    <property type="match status" value="1"/>
</dbReference>
<feature type="coiled-coil region" evidence="5">
    <location>
        <begin position="98"/>
        <end position="135"/>
    </location>
</feature>
<organism evidence="9 10">
    <name type="scientific">Aedes albopictus</name>
    <name type="common">Asian tiger mosquito</name>
    <name type="synonym">Stegomyia albopicta</name>
    <dbReference type="NCBI Taxonomy" id="7160"/>
    <lineage>
        <taxon>Eukaryota</taxon>
        <taxon>Metazoa</taxon>
        <taxon>Ecdysozoa</taxon>
        <taxon>Arthropoda</taxon>
        <taxon>Hexapoda</taxon>
        <taxon>Insecta</taxon>
        <taxon>Pterygota</taxon>
        <taxon>Neoptera</taxon>
        <taxon>Endopterygota</taxon>
        <taxon>Diptera</taxon>
        <taxon>Nematocera</taxon>
        <taxon>Culicoidea</taxon>
        <taxon>Culicidae</taxon>
        <taxon>Culicinae</taxon>
        <taxon>Aedini</taxon>
        <taxon>Aedes</taxon>
        <taxon>Stegomyia</taxon>
    </lineage>
</organism>
<dbReference type="SUPFAM" id="SSF57903">
    <property type="entry name" value="FYVE/PHD zinc finger"/>
    <property type="match status" value="1"/>
</dbReference>
<keyword evidence="3" id="KW-0862">Zinc</keyword>
<protein>
    <recommendedName>
        <fullName evidence="11">Pro-Pol polyprotein</fullName>
    </recommendedName>
</protein>
<keyword evidence="1" id="KW-0479">Metal-binding</keyword>
<keyword evidence="10" id="KW-1185">Reference proteome</keyword>
<dbReference type="Gene3D" id="3.10.10.10">
    <property type="entry name" value="HIV Type 1 Reverse Transcriptase, subunit A, domain 1"/>
    <property type="match status" value="1"/>
</dbReference>
<dbReference type="Pfam" id="PF03564">
    <property type="entry name" value="DUF1759"/>
    <property type="match status" value="1"/>
</dbReference>
<dbReference type="PANTHER" id="PTHR47331">
    <property type="entry name" value="PHD-TYPE DOMAIN-CONTAINING PROTEIN"/>
    <property type="match status" value="1"/>
</dbReference>
<dbReference type="InterPro" id="IPR043502">
    <property type="entry name" value="DNA/RNA_pol_sf"/>
</dbReference>
<dbReference type="PROSITE" id="PS50994">
    <property type="entry name" value="INTEGRASE"/>
    <property type="match status" value="1"/>
</dbReference>
<dbReference type="InterPro" id="IPR012337">
    <property type="entry name" value="RNaseH-like_sf"/>
</dbReference>
<proteinExistence type="predicted"/>
<dbReference type="CDD" id="cd22249">
    <property type="entry name" value="UDM1_RNF168_RNF169-like"/>
    <property type="match status" value="1"/>
</dbReference>
<dbReference type="InterPro" id="IPR001584">
    <property type="entry name" value="Integrase_cat-core"/>
</dbReference>
<dbReference type="InterPro" id="IPR036397">
    <property type="entry name" value="RNaseH_sf"/>
</dbReference>
<dbReference type="CDD" id="cd15489">
    <property type="entry name" value="PHD_SF"/>
    <property type="match status" value="1"/>
</dbReference>
<dbReference type="SMART" id="SM00249">
    <property type="entry name" value="PHD"/>
    <property type="match status" value="1"/>
</dbReference>
<dbReference type="Gene3D" id="3.30.70.270">
    <property type="match status" value="1"/>
</dbReference>
<evidence type="ECO:0000256" key="3">
    <source>
        <dbReference type="ARBA" id="ARBA00022833"/>
    </source>
</evidence>
<dbReference type="RefSeq" id="XP_062699599.1">
    <property type="nucleotide sequence ID" value="XM_062843615.1"/>
</dbReference>
<reference evidence="10" key="1">
    <citation type="journal article" date="2015" name="Proc. Natl. Acad. Sci. U.S.A.">
        <title>Genome sequence of the Asian Tiger mosquito, Aedes albopictus, reveals insights into its biology, genetics, and evolution.</title>
        <authorList>
            <person name="Chen X.G."/>
            <person name="Jiang X."/>
            <person name="Gu J."/>
            <person name="Xu M."/>
            <person name="Wu Y."/>
            <person name="Deng Y."/>
            <person name="Zhang C."/>
            <person name="Bonizzoni M."/>
            <person name="Dermauw W."/>
            <person name="Vontas J."/>
            <person name="Armbruster P."/>
            <person name="Huang X."/>
            <person name="Yang Y."/>
            <person name="Zhang H."/>
            <person name="He W."/>
            <person name="Peng H."/>
            <person name="Liu Y."/>
            <person name="Wu K."/>
            <person name="Chen J."/>
            <person name="Lirakis M."/>
            <person name="Topalis P."/>
            <person name="Van Leeuwen T."/>
            <person name="Hall A.B."/>
            <person name="Jiang X."/>
            <person name="Thorpe C."/>
            <person name="Mueller R.L."/>
            <person name="Sun C."/>
            <person name="Waterhouse R.M."/>
            <person name="Yan G."/>
            <person name="Tu Z.J."/>
            <person name="Fang X."/>
            <person name="James A.A."/>
        </authorList>
    </citation>
    <scope>NUCLEOTIDE SEQUENCE [LARGE SCALE GENOMIC DNA]</scope>
    <source>
        <strain evidence="10">Foshan</strain>
    </source>
</reference>
<dbReference type="PANTHER" id="PTHR47331:SF1">
    <property type="entry name" value="GAG-LIKE PROTEIN"/>
    <property type="match status" value="1"/>
</dbReference>
<evidence type="ECO:0000313" key="10">
    <source>
        <dbReference type="Proteomes" id="UP000069940"/>
    </source>
</evidence>
<evidence type="ECO:0000259" key="8">
    <source>
        <dbReference type="PROSITE" id="PS50994"/>
    </source>
</evidence>
<evidence type="ECO:0000256" key="4">
    <source>
        <dbReference type="PROSITE-ProRule" id="PRU00146"/>
    </source>
</evidence>
<name>A0ABM1XJI1_AEDAL</name>
<feature type="region of interest" description="Disordered" evidence="6">
    <location>
        <begin position="334"/>
        <end position="354"/>
    </location>
</feature>
<dbReference type="Pfam" id="PF00628">
    <property type="entry name" value="PHD"/>
    <property type="match status" value="1"/>
</dbReference>
<accession>A0ABM1XJI1</accession>
<dbReference type="InterPro" id="IPR019787">
    <property type="entry name" value="Znf_PHD-finger"/>
</dbReference>
<dbReference type="InterPro" id="IPR019786">
    <property type="entry name" value="Zinc_finger_PHD-type_CS"/>
</dbReference>
<dbReference type="Pfam" id="PF18701">
    <property type="entry name" value="DUF5641"/>
    <property type="match status" value="1"/>
</dbReference>
<dbReference type="InterPro" id="IPR005312">
    <property type="entry name" value="DUF1759"/>
</dbReference>
<dbReference type="SUPFAM" id="SSF53098">
    <property type="entry name" value="Ribonuclease H-like"/>
    <property type="match status" value="1"/>
</dbReference>
<dbReference type="GeneID" id="134284626"/>
<dbReference type="CDD" id="cd01644">
    <property type="entry name" value="RT_pepA17"/>
    <property type="match status" value="1"/>
</dbReference>
<dbReference type="InterPro" id="IPR013083">
    <property type="entry name" value="Znf_RING/FYVE/PHD"/>
</dbReference>
<evidence type="ECO:0000259" key="7">
    <source>
        <dbReference type="PROSITE" id="PS50016"/>
    </source>
</evidence>
<dbReference type="EnsemblMetazoa" id="AALFPA23_000213.R37826">
    <property type="protein sequence ID" value="AALFPA23_000213.P37826"/>
    <property type="gene ID" value="AALFPA23_000213"/>
</dbReference>